<organism evidence="2 3">
    <name type="scientific">Flaviaesturariibacter aridisoli</name>
    <dbReference type="NCBI Taxonomy" id="2545761"/>
    <lineage>
        <taxon>Bacteria</taxon>
        <taxon>Pseudomonadati</taxon>
        <taxon>Bacteroidota</taxon>
        <taxon>Chitinophagia</taxon>
        <taxon>Chitinophagales</taxon>
        <taxon>Chitinophagaceae</taxon>
        <taxon>Flaviaestuariibacter</taxon>
    </lineage>
</organism>
<keyword evidence="3" id="KW-1185">Reference proteome</keyword>
<sequence>MRYLKYVGAAAAVALVICCFQPWVHIASRDILVYGMDPGSTNYGKPGLMHVIFSALFLGLVFLRPVWTRRLNLFFQAFNVAWAFRNLLLIGACAYGECPEKLAALYALPVLTMILLLTVLLAPGQIQTGENR</sequence>
<keyword evidence="1" id="KW-0812">Transmembrane</keyword>
<dbReference type="AlphaFoldDB" id="A0A4R4E5J2"/>
<dbReference type="EMBL" id="SKFH01000007">
    <property type="protein sequence ID" value="TCZ73301.1"/>
    <property type="molecule type" value="Genomic_DNA"/>
</dbReference>
<keyword evidence="1" id="KW-0472">Membrane</keyword>
<evidence type="ECO:0000313" key="3">
    <source>
        <dbReference type="Proteomes" id="UP000295164"/>
    </source>
</evidence>
<proteinExistence type="predicted"/>
<feature type="transmembrane region" description="Helical" evidence="1">
    <location>
        <begin position="102"/>
        <end position="122"/>
    </location>
</feature>
<dbReference type="RefSeq" id="WP_131851320.1">
    <property type="nucleotide sequence ID" value="NZ_SKFH01000007.1"/>
</dbReference>
<reference evidence="2 3" key="1">
    <citation type="submission" date="2019-03" db="EMBL/GenBank/DDBJ databases">
        <authorList>
            <person name="Kim M.K.M."/>
        </authorList>
    </citation>
    <scope>NUCLEOTIDE SEQUENCE [LARGE SCALE GENOMIC DNA]</scope>
    <source>
        <strain evidence="2 3">17J68-15</strain>
    </source>
</reference>
<name>A0A4R4E5J2_9BACT</name>
<dbReference type="OrthoDB" id="678688at2"/>
<evidence type="ECO:0000313" key="2">
    <source>
        <dbReference type="EMBL" id="TCZ73301.1"/>
    </source>
</evidence>
<evidence type="ECO:0008006" key="4">
    <source>
        <dbReference type="Google" id="ProtNLM"/>
    </source>
</evidence>
<keyword evidence="1" id="KW-1133">Transmembrane helix</keyword>
<evidence type="ECO:0000256" key="1">
    <source>
        <dbReference type="SAM" id="Phobius"/>
    </source>
</evidence>
<accession>A0A4R4E5J2</accession>
<dbReference type="Proteomes" id="UP000295164">
    <property type="component" value="Unassembled WGS sequence"/>
</dbReference>
<comment type="caution">
    <text evidence="2">The sequence shown here is derived from an EMBL/GenBank/DDBJ whole genome shotgun (WGS) entry which is preliminary data.</text>
</comment>
<protein>
    <recommendedName>
        <fullName evidence="4">DUF4293 family protein</fullName>
    </recommendedName>
</protein>
<feature type="transmembrane region" description="Helical" evidence="1">
    <location>
        <begin position="6"/>
        <end position="26"/>
    </location>
</feature>
<feature type="transmembrane region" description="Helical" evidence="1">
    <location>
        <begin position="47"/>
        <end position="67"/>
    </location>
</feature>
<gene>
    <name evidence="2" type="ORF">E0486_06415</name>
</gene>
<feature type="transmembrane region" description="Helical" evidence="1">
    <location>
        <begin position="73"/>
        <end position="95"/>
    </location>
</feature>